<reference evidence="1" key="1">
    <citation type="submission" date="2022-04" db="EMBL/GenBank/DDBJ databases">
        <title>Jade perch genome.</title>
        <authorList>
            <person name="Chao B."/>
        </authorList>
    </citation>
    <scope>NUCLEOTIDE SEQUENCE</scope>
    <source>
        <strain evidence="1">CB-2022</strain>
    </source>
</reference>
<keyword evidence="2" id="KW-1185">Reference proteome</keyword>
<dbReference type="EMBL" id="CM041549">
    <property type="protein sequence ID" value="KAI3357829.1"/>
    <property type="molecule type" value="Genomic_DNA"/>
</dbReference>
<protein>
    <submittedName>
        <fullName evidence="1">Uncharacterized protein</fullName>
    </submittedName>
</protein>
<evidence type="ECO:0000313" key="2">
    <source>
        <dbReference type="Proteomes" id="UP000831701"/>
    </source>
</evidence>
<evidence type="ECO:0000313" key="1">
    <source>
        <dbReference type="EMBL" id="KAI3357829.1"/>
    </source>
</evidence>
<organism evidence="1 2">
    <name type="scientific">Scortum barcoo</name>
    <name type="common">barcoo grunter</name>
    <dbReference type="NCBI Taxonomy" id="214431"/>
    <lineage>
        <taxon>Eukaryota</taxon>
        <taxon>Metazoa</taxon>
        <taxon>Chordata</taxon>
        <taxon>Craniata</taxon>
        <taxon>Vertebrata</taxon>
        <taxon>Euteleostomi</taxon>
        <taxon>Actinopterygii</taxon>
        <taxon>Neopterygii</taxon>
        <taxon>Teleostei</taxon>
        <taxon>Neoteleostei</taxon>
        <taxon>Acanthomorphata</taxon>
        <taxon>Eupercaria</taxon>
        <taxon>Centrarchiformes</taxon>
        <taxon>Terapontoidei</taxon>
        <taxon>Terapontidae</taxon>
        <taxon>Scortum</taxon>
    </lineage>
</organism>
<sequence>MQDRLTGLFNAENLDRTGTEGGNVTVGCSFNFSGKKRIFSPTTSKPNWTLRPFSTSVPSASTLKTTQSLSSTSGRSTPSSASPETTEQSQQQQTSAARPDLLLYVGVILLVMIVVLSVAVLIFCRKRASKPKEAPVETDYANVTEASREYEEIREDRQSRSPVEISTVYACAKYTKTNGAETTDDYSFVTAASPQNKTEDDSSELTYSVVDFSDGPAASLNSASRGDADNVIYSAPRTPPTRASIQAANLLCSLRFILMTLSGCGIALQDRLTGLFNAENLDRTGTEGGNITVKCSFNFSGKKRIFCKNDCEEKDILVETETDGAQKGRYSIEYKKSFFAWPILYVSITNLTKSDSGCSDHFKTKLDSATFLHISPISLHTEDNTEFKLHFRKIQHLHQPRLKPPSSLSSNRHQLHVQHCMTEDTWESSSTLSYTILITETGNFFTPQTTTGPLLYVGVILLVMIVVLSVAVLIFCRKRASKPKEAPVETDYANVTEASREYEEIREDRQSRSPPVETSTVYACAKYTKTNGAETTDDYSFVTAASPQNKEVCEGQNSEALQDRLTGLINAENLDHTGTEGGNVTVGCSFNLSGKKRIFSPTTSKPNWTLRPFSTSVPSASTLKTTQSLSSTSGRSKPSSASPETTEQSQQQQTPAARPGLLLYVGVILLVMIVVLSVAVLIFCRKRASKPKEAPVETDYANVTEADRVLEEIREDRQSRSPPVETSTVYTCATYTETNGAETTDDYSFVTAASPQNKTEDDSSKLTYSDVDFSGGPAASLNSAPRGDADNVIYSVPRVTTSFGQQPRQRRFSSSLLCSYFTSAVVSFTLSGAESVKPTCSTPQSITGVQLYVRLILTVLIIVLSAAVLIFILKRKPKALQDRLTGLINAENLDRTGTEGGNITVGCSFNFSGKKRIFCKNDCEEKDILVETEKDRAQNGRYSIEYKEGSYPLSPTLLYVSITNLTKSDSGCSDHFKTKLDSATFLHISPISLHTEDNTEFKLHFRKIQTFISLA</sequence>
<accession>A0ACB8VQL6</accession>
<proteinExistence type="predicted"/>
<name>A0ACB8VQL6_9TELE</name>
<gene>
    <name evidence="1" type="ORF">L3Q82_016226</name>
</gene>
<comment type="caution">
    <text evidence="1">The sequence shown here is derived from an EMBL/GenBank/DDBJ whole genome shotgun (WGS) entry which is preliminary data.</text>
</comment>
<dbReference type="Proteomes" id="UP000831701">
    <property type="component" value="Chromosome 19"/>
</dbReference>